<comment type="caution">
    <text evidence="1">The sequence shown here is derived from an EMBL/GenBank/DDBJ whole genome shotgun (WGS) entry which is preliminary data.</text>
</comment>
<proteinExistence type="predicted"/>
<organism evidence="1 2">
    <name type="scientific">Citrus sinensis</name>
    <name type="common">Sweet orange</name>
    <name type="synonym">Citrus aurantium var. sinensis</name>
    <dbReference type="NCBI Taxonomy" id="2711"/>
    <lineage>
        <taxon>Eukaryota</taxon>
        <taxon>Viridiplantae</taxon>
        <taxon>Streptophyta</taxon>
        <taxon>Embryophyta</taxon>
        <taxon>Tracheophyta</taxon>
        <taxon>Spermatophyta</taxon>
        <taxon>Magnoliopsida</taxon>
        <taxon>eudicotyledons</taxon>
        <taxon>Gunneridae</taxon>
        <taxon>Pentapetalae</taxon>
        <taxon>rosids</taxon>
        <taxon>malvids</taxon>
        <taxon>Sapindales</taxon>
        <taxon>Rutaceae</taxon>
        <taxon>Aurantioideae</taxon>
        <taxon>Citrus</taxon>
    </lineage>
</organism>
<evidence type="ECO:0000313" key="1">
    <source>
        <dbReference type="EMBL" id="KAH9716231.1"/>
    </source>
</evidence>
<sequence length="188" mass="21126">MEFKLQWFTWLCVLMLFVLESHQAFVEADDEQNPDEQSLISFKNALESSHNLVSWNKTNPHCYWVGVSCQRGRVIWLVLPTHSLKGPLSPSLFFLSSLSDLSQNPLFGQLSRQVSNLKRLKQLSLGENQLSDFVPSQLGVLTQLETLSLGSNSFTGEIPSELGKLKNLKTLDLSGNEFNGTVRDKLVS</sequence>
<protein>
    <submittedName>
        <fullName evidence="1">Uncharacterized protein</fullName>
    </submittedName>
</protein>
<name>A0ACB8JHA2_CITSI</name>
<reference evidence="2" key="1">
    <citation type="journal article" date="2023" name="Hortic. Res.">
        <title>A chromosome-level phased genome enabling allele-level studies in sweet orange: a case study on citrus Huanglongbing tolerance.</title>
        <authorList>
            <person name="Wu B."/>
            <person name="Yu Q."/>
            <person name="Deng Z."/>
            <person name="Duan Y."/>
            <person name="Luo F."/>
            <person name="Gmitter F. Jr."/>
        </authorList>
    </citation>
    <scope>NUCLEOTIDE SEQUENCE [LARGE SCALE GENOMIC DNA]</scope>
    <source>
        <strain evidence="2">cv. Valencia</strain>
    </source>
</reference>
<keyword evidence="2" id="KW-1185">Reference proteome</keyword>
<dbReference type="Proteomes" id="UP000829398">
    <property type="component" value="Chromosome 7"/>
</dbReference>
<gene>
    <name evidence="1" type="ORF">KPL71_021384</name>
</gene>
<dbReference type="EMBL" id="CM039176">
    <property type="protein sequence ID" value="KAH9716231.1"/>
    <property type="molecule type" value="Genomic_DNA"/>
</dbReference>
<accession>A0ACB8JHA2</accession>
<evidence type="ECO:0000313" key="2">
    <source>
        <dbReference type="Proteomes" id="UP000829398"/>
    </source>
</evidence>